<protein>
    <submittedName>
        <fullName evidence="2">Uncharacterized protein</fullName>
    </submittedName>
</protein>
<sequence>MKQGILALSALGWLQLAAAGCCRTNKCLKAVAMAPEGIDGVLDCKALLEVTVTPAASAVTETVTEVPTEYASLVDTAVFTETVTTTVSTDIQLVTLGTAVTDATHTEIVTVTETLLATETTQVTGATVTAVSTVVYRRGDTELGPAIPTYAEADCPSWEKYVSACKCAGVTPATITAAALEPTTVTVPYTDSAVIVSVPTTISTTTTVYESVTATEAATETSTLLMTATASVTSLVPFSSTVTITQTVTATVSPPAPSCKPAGYAFQAWFRDVSVSLDARHLYANLISSSIGGPLYWKAPATSTSASALNPYIWSFDSDGYLMLAYGISSNANRYYAYISTSNPGSATVQIMVETNLKQVIETGGASAMIRGCVDPATSILSLEAAGRKNLLYCGGQVGLSAGAGEDLSSTPPCLLVQPKTFAA</sequence>
<evidence type="ECO:0000256" key="1">
    <source>
        <dbReference type="SAM" id="SignalP"/>
    </source>
</evidence>
<reference evidence="2" key="1">
    <citation type="journal article" date="2023" name="Mol. Phylogenet. Evol.">
        <title>Genome-scale phylogeny and comparative genomics of the fungal order Sordariales.</title>
        <authorList>
            <person name="Hensen N."/>
            <person name="Bonometti L."/>
            <person name="Westerberg I."/>
            <person name="Brannstrom I.O."/>
            <person name="Guillou S."/>
            <person name="Cros-Aarteil S."/>
            <person name="Calhoun S."/>
            <person name="Haridas S."/>
            <person name="Kuo A."/>
            <person name="Mondo S."/>
            <person name="Pangilinan J."/>
            <person name="Riley R."/>
            <person name="LaButti K."/>
            <person name="Andreopoulos B."/>
            <person name="Lipzen A."/>
            <person name="Chen C."/>
            <person name="Yan M."/>
            <person name="Daum C."/>
            <person name="Ng V."/>
            <person name="Clum A."/>
            <person name="Steindorff A."/>
            <person name="Ohm R.A."/>
            <person name="Martin F."/>
            <person name="Silar P."/>
            <person name="Natvig D.O."/>
            <person name="Lalanne C."/>
            <person name="Gautier V."/>
            <person name="Ament-Velasquez S.L."/>
            <person name="Kruys A."/>
            <person name="Hutchinson M.I."/>
            <person name="Powell A.J."/>
            <person name="Barry K."/>
            <person name="Miller A.N."/>
            <person name="Grigoriev I.V."/>
            <person name="Debuchy R."/>
            <person name="Gladieux P."/>
            <person name="Hiltunen Thoren M."/>
            <person name="Johannesson H."/>
        </authorList>
    </citation>
    <scope>NUCLEOTIDE SEQUENCE</scope>
    <source>
        <strain evidence="2">PSN324</strain>
    </source>
</reference>
<organism evidence="2 3">
    <name type="scientific">Cladorrhinum samala</name>
    <dbReference type="NCBI Taxonomy" id="585594"/>
    <lineage>
        <taxon>Eukaryota</taxon>
        <taxon>Fungi</taxon>
        <taxon>Dikarya</taxon>
        <taxon>Ascomycota</taxon>
        <taxon>Pezizomycotina</taxon>
        <taxon>Sordariomycetes</taxon>
        <taxon>Sordariomycetidae</taxon>
        <taxon>Sordariales</taxon>
        <taxon>Podosporaceae</taxon>
        <taxon>Cladorrhinum</taxon>
    </lineage>
</organism>
<feature type="signal peptide" evidence="1">
    <location>
        <begin position="1"/>
        <end position="19"/>
    </location>
</feature>
<dbReference type="PROSITE" id="PS51257">
    <property type="entry name" value="PROKAR_LIPOPROTEIN"/>
    <property type="match status" value="1"/>
</dbReference>
<keyword evidence="3" id="KW-1185">Reference proteome</keyword>
<proteinExistence type="predicted"/>
<dbReference type="AlphaFoldDB" id="A0AAV9HIX2"/>
<dbReference type="EMBL" id="MU865049">
    <property type="protein sequence ID" value="KAK4459006.1"/>
    <property type="molecule type" value="Genomic_DNA"/>
</dbReference>
<gene>
    <name evidence="2" type="ORF">QBC42DRAFT_308140</name>
</gene>
<accession>A0AAV9HIX2</accession>
<reference evidence="2" key="2">
    <citation type="submission" date="2023-06" db="EMBL/GenBank/DDBJ databases">
        <authorList>
            <consortium name="Lawrence Berkeley National Laboratory"/>
            <person name="Mondo S.J."/>
            <person name="Hensen N."/>
            <person name="Bonometti L."/>
            <person name="Westerberg I."/>
            <person name="Brannstrom I.O."/>
            <person name="Guillou S."/>
            <person name="Cros-Aarteil S."/>
            <person name="Calhoun S."/>
            <person name="Haridas S."/>
            <person name="Kuo A."/>
            <person name="Pangilinan J."/>
            <person name="Riley R."/>
            <person name="Labutti K."/>
            <person name="Andreopoulos B."/>
            <person name="Lipzen A."/>
            <person name="Chen C."/>
            <person name="Yanf M."/>
            <person name="Daum C."/>
            <person name="Ng V."/>
            <person name="Clum A."/>
            <person name="Steindorff A."/>
            <person name="Ohm R."/>
            <person name="Martin F."/>
            <person name="Silar P."/>
            <person name="Natvig D."/>
            <person name="Lalanne C."/>
            <person name="Gautier V."/>
            <person name="Ament-Velasquez S.L."/>
            <person name="Kruys A."/>
            <person name="Hutchinson M.I."/>
            <person name="Powell A.J."/>
            <person name="Barry K."/>
            <person name="Miller A.N."/>
            <person name="Grigoriev I.V."/>
            <person name="Debuchy R."/>
            <person name="Gladieux P."/>
            <person name="Thoren M.H."/>
            <person name="Johannesson H."/>
        </authorList>
    </citation>
    <scope>NUCLEOTIDE SEQUENCE</scope>
    <source>
        <strain evidence="2">PSN324</strain>
    </source>
</reference>
<evidence type="ECO:0000313" key="2">
    <source>
        <dbReference type="EMBL" id="KAK4459006.1"/>
    </source>
</evidence>
<feature type="chain" id="PRO_5043597433" evidence="1">
    <location>
        <begin position="20"/>
        <end position="424"/>
    </location>
</feature>
<comment type="caution">
    <text evidence="2">The sequence shown here is derived from an EMBL/GenBank/DDBJ whole genome shotgun (WGS) entry which is preliminary data.</text>
</comment>
<evidence type="ECO:0000313" key="3">
    <source>
        <dbReference type="Proteomes" id="UP001321749"/>
    </source>
</evidence>
<name>A0AAV9HIX2_9PEZI</name>
<keyword evidence="1" id="KW-0732">Signal</keyword>
<dbReference type="Proteomes" id="UP001321749">
    <property type="component" value="Unassembled WGS sequence"/>
</dbReference>